<gene>
    <name evidence="1" type="ORF">UFOPK2399_00969</name>
</gene>
<dbReference type="Gene3D" id="1.10.530.10">
    <property type="match status" value="1"/>
</dbReference>
<dbReference type="EMBL" id="CAEZXP010000002">
    <property type="protein sequence ID" value="CAB4695113.1"/>
    <property type="molecule type" value="Genomic_DNA"/>
</dbReference>
<protein>
    <submittedName>
        <fullName evidence="1">Unannotated protein</fullName>
    </submittedName>
</protein>
<reference evidence="1" key="1">
    <citation type="submission" date="2020-05" db="EMBL/GenBank/DDBJ databases">
        <authorList>
            <person name="Chiriac C."/>
            <person name="Salcher M."/>
            <person name="Ghai R."/>
            <person name="Kavagutti S V."/>
        </authorList>
    </citation>
    <scope>NUCLEOTIDE SEQUENCE</scope>
</reference>
<dbReference type="SUPFAM" id="SSF53955">
    <property type="entry name" value="Lysozyme-like"/>
    <property type="match status" value="1"/>
</dbReference>
<dbReference type="AlphaFoldDB" id="A0A6J6PEH5"/>
<evidence type="ECO:0000313" key="1">
    <source>
        <dbReference type="EMBL" id="CAB4695113.1"/>
    </source>
</evidence>
<sequence>MGASPVPEGRKGVLRSLIVILVCFALLAGNAAASEKVPHFWKRVAHCETGGKWNWGQFAHSNHRRQLEGTSYEGGLGFYVGTWRTWARAVHVLTRYPHAYMAPPVIQVKVARYGLARGGYWGSIHNGCARA</sequence>
<organism evidence="1">
    <name type="scientific">freshwater metagenome</name>
    <dbReference type="NCBI Taxonomy" id="449393"/>
    <lineage>
        <taxon>unclassified sequences</taxon>
        <taxon>metagenomes</taxon>
        <taxon>ecological metagenomes</taxon>
    </lineage>
</organism>
<name>A0A6J6PEH5_9ZZZZ</name>
<proteinExistence type="predicted"/>
<dbReference type="InterPro" id="IPR023346">
    <property type="entry name" value="Lysozyme-like_dom_sf"/>
</dbReference>
<accession>A0A6J6PEH5</accession>